<sequence>MTMLRFGCSGQGSGREIVRGSASCGYGPIGPESWPAVAVGQISSINSLQPNPCGVCLEVRGGGDSDAVYVQVIDVCASCAEHEVGILQPQLWTLSKGQGTRTGANNVAISYRQVPCAPDCGFYGGSIVLRVDAFKADASWMRLQAVQTLHPLASISVQTSSEAVRAFEQSGQSQGPISMRNTWGASWELVGVPAAPLDFIFTDVLGNILTARNMAIEAGEPGLYPTDCQFPTDIRTSAPAPAWSWLAPRSTPSLHPPTASEGVAPAPESTSATPTRFATSGPLPGNKSPWVPAQPVVVAPMPAGILPSNHAQPSVPLPGSETPQASAPMVPGSISAGIGSSTPFNASASGISNASLPADLLAQVAYICNFVCVSLTQDHAGHLANRFCWRAPVMPIH</sequence>
<evidence type="ECO:0000313" key="2">
    <source>
        <dbReference type="EMBL" id="CAK0784533.1"/>
    </source>
</evidence>
<name>A0AAV1IAZ2_9CHLO</name>
<accession>A0AAV1IAZ2</accession>
<evidence type="ECO:0008006" key="4">
    <source>
        <dbReference type="Google" id="ProtNLM"/>
    </source>
</evidence>
<keyword evidence="3" id="KW-1185">Reference proteome</keyword>
<dbReference type="Gene3D" id="2.40.40.10">
    <property type="entry name" value="RlpA-like domain"/>
    <property type="match status" value="1"/>
</dbReference>
<proteinExistence type="predicted"/>
<reference evidence="2 3" key="1">
    <citation type="submission" date="2023-10" db="EMBL/GenBank/DDBJ databases">
        <authorList>
            <person name="Maclean D."/>
            <person name="Macfadyen A."/>
        </authorList>
    </citation>
    <scope>NUCLEOTIDE SEQUENCE [LARGE SCALE GENOMIC DNA]</scope>
</reference>
<evidence type="ECO:0000313" key="3">
    <source>
        <dbReference type="Proteomes" id="UP001314263"/>
    </source>
</evidence>
<dbReference type="EMBL" id="CAUYUE010000010">
    <property type="protein sequence ID" value="CAK0784533.1"/>
    <property type="molecule type" value="Genomic_DNA"/>
</dbReference>
<feature type="compositionally biased region" description="Polar residues" evidence="1">
    <location>
        <begin position="268"/>
        <end position="278"/>
    </location>
</feature>
<comment type="caution">
    <text evidence="2">The sequence shown here is derived from an EMBL/GenBank/DDBJ whole genome shotgun (WGS) entry which is preliminary data.</text>
</comment>
<feature type="region of interest" description="Disordered" evidence="1">
    <location>
        <begin position="249"/>
        <end position="285"/>
    </location>
</feature>
<dbReference type="Proteomes" id="UP001314263">
    <property type="component" value="Unassembled WGS sequence"/>
</dbReference>
<dbReference type="AlphaFoldDB" id="A0AAV1IAZ2"/>
<organism evidence="2 3">
    <name type="scientific">Coccomyxa viridis</name>
    <dbReference type="NCBI Taxonomy" id="1274662"/>
    <lineage>
        <taxon>Eukaryota</taxon>
        <taxon>Viridiplantae</taxon>
        <taxon>Chlorophyta</taxon>
        <taxon>core chlorophytes</taxon>
        <taxon>Trebouxiophyceae</taxon>
        <taxon>Trebouxiophyceae incertae sedis</taxon>
        <taxon>Coccomyxaceae</taxon>
        <taxon>Coccomyxa</taxon>
    </lineage>
</organism>
<evidence type="ECO:0000256" key="1">
    <source>
        <dbReference type="SAM" id="MobiDB-lite"/>
    </source>
</evidence>
<gene>
    <name evidence="2" type="ORF">CVIRNUC_007737</name>
</gene>
<dbReference type="InterPro" id="IPR036908">
    <property type="entry name" value="RlpA-like_sf"/>
</dbReference>
<protein>
    <recommendedName>
        <fullName evidence="4">Expansin-like EG45 domain-containing protein</fullName>
    </recommendedName>
</protein>
<dbReference type="SUPFAM" id="SSF50685">
    <property type="entry name" value="Barwin-like endoglucanases"/>
    <property type="match status" value="1"/>
</dbReference>